<sequence length="124" mass="14095">MPNDEPGFAPASLKTLQTKFTRVNKKKAQRLFEDTVPAKYHHQAKVFSEEESECLLRNQLWDHGIDLRPDAPETLCLETCSMSPAKQAELDKFIQAELAKGYIVPSKSPYISPIFFVKKKDGKL</sequence>
<reference evidence="1 2" key="1">
    <citation type="journal article" date="2014" name="PLoS Genet.">
        <title>Analysis of the Phlebiopsis gigantea genome, transcriptome and secretome provides insight into its pioneer colonization strategies of wood.</title>
        <authorList>
            <person name="Hori C."/>
            <person name="Ishida T."/>
            <person name="Igarashi K."/>
            <person name="Samejima M."/>
            <person name="Suzuki H."/>
            <person name="Master E."/>
            <person name="Ferreira P."/>
            <person name="Ruiz-Duenas F.J."/>
            <person name="Held B."/>
            <person name="Canessa P."/>
            <person name="Larrondo L.F."/>
            <person name="Schmoll M."/>
            <person name="Druzhinina I.S."/>
            <person name="Kubicek C.P."/>
            <person name="Gaskell J.A."/>
            <person name="Kersten P."/>
            <person name="St John F."/>
            <person name="Glasner J."/>
            <person name="Sabat G."/>
            <person name="Splinter BonDurant S."/>
            <person name="Syed K."/>
            <person name="Yadav J."/>
            <person name="Mgbeahuruike A.C."/>
            <person name="Kovalchuk A."/>
            <person name="Asiegbu F.O."/>
            <person name="Lackner G."/>
            <person name="Hoffmeister D."/>
            <person name="Rencoret J."/>
            <person name="Gutierrez A."/>
            <person name="Sun H."/>
            <person name="Lindquist E."/>
            <person name="Barry K."/>
            <person name="Riley R."/>
            <person name="Grigoriev I.V."/>
            <person name="Henrissat B."/>
            <person name="Kues U."/>
            <person name="Berka R.M."/>
            <person name="Martinez A.T."/>
            <person name="Covert S.F."/>
            <person name="Blanchette R.A."/>
            <person name="Cullen D."/>
        </authorList>
    </citation>
    <scope>NUCLEOTIDE SEQUENCE [LARGE SCALE GENOMIC DNA]</scope>
    <source>
        <strain evidence="1 2">11061_1 CR5-6</strain>
    </source>
</reference>
<dbReference type="InterPro" id="IPR043502">
    <property type="entry name" value="DNA/RNA_pol_sf"/>
</dbReference>
<dbReference type="STRING" id="745531.A0A0C3RY84"/>
<evidence type="ECO:0000313" key="1">
    <source>
        <dbReference type="EMBL" id="KIP01092.1"/>
    </source>
</evidence>
<gene>
    <name evidence="1" type="ORF">PHLGIDRAFT_123677</name>
</gene>
<dbReference type="AlphaFoldDB" id="A0A0C3RY84"/>
<dbReference type="PANTHER" id="PTHR15503">
    <property type="entry name" value="LDOC1 RELATED"/>
    <property type="match status" value="1"/>
</dbReference>
<dbReference type="PANTHER" id="PTHR15503:SF22">
    <property type="entry name" value="TRANSPOSON TY3-I GAG POLYPROTEIN"/>
    <property type="match status" value="1"/>
</dbReference>
<evidence type="ECO:0008006" key="3">
    <source>
        <dbReference type="Google" id="ProtNLM"/>
    </source>
</evidence>
<name>A0A0C3RY84_PHLG1</name>
<protein>
    <recommendedName>
        <fullName evidence="3">Reverse transcriptase/retrotransposon-derived protein RNase H-like domain-containing protein</fullName>
    </recommendedName>
</protein>
<accession>A0A0C3RY84</accession>
<dbReference type="OrthoDB" id="2749397at2759"/>
<keyword evidence="2" id="KW-1185">Reference proteome</keyword>
<dbReference type="EMBL" id="KN840946">
    <property type="protein sequence ID" value="KIP01092.1"/>
    <property type="molecule type" value="Genomic_DNA"/>
</dbReference>
<dbReference type="HOGENOM" id="CLU_2004746_0_0_1"/>
<dbReference type="Gene3D" id="3.10.10.10">
    <property type="entry name" value="HIV Type 1 Reverse Transcriptase, subunit A, domain 1"/>
    <property type="match status" value="1"/>
</dbReference>
<proteinExistence type="predicted"/>
<dbReference type="InterPro" id="IPR032567">
    <property type="entry name" value="RTL1-rel"/>
</dbReference>
<evidence type="ECO:0000313" key="2">
    <source>
        <dbReference type="Proteomes" id="UP000053257"/>
    </source>
</evidence>
<organism evidence="1 2">
    <name type="scientific">Phlebiopsis gigantea (strain 11061_1 CR5-6)</name>
    <name type="common">White-rot fungus</name>
    <name type="synonym">Peniophora gigantea</name>
    <dbReference type="NCBI Taxonomy" id="745531"/>
    <lineage>
        <taxon>Eukaryota</taxon>
        <taxon>Fungi</taxon>
        <taxon>Dikarya</taxon>
        <taxon>Basidiomycota</taxon>
        <taxon>Agaricomycotina</taxon>
        <taxon>Agaricomycetes</taxon>
        <taxon>Polyporales</taxon>
        <taxon>Phanerochaetaceae</taxon>
        <taxon>Phlebiopsis</taxon>
    </lineage>
</organism>
<dbReference type="SUPFAM" id="SSF56672">
    <property type="entry name" value="DNA/RNA polymerases"/>
    <property type="match status" value="1"/>
</dbReference>
<dbReference type="Proteomes" id="UP000053257">
    <property type="component" value="Unassembled WGS sequence"/>
</dbReference>